<protein>
    <submittedName>
        <fullName evidence="7">TetR/AcrR family transcriptional regulator</fullName>
    </submittedName>
</protein>
<evidence type="ECO:0000256" key="1">
    <source>
        <dbReference type="ARBA" id="ARBA00023015"/>
    </source>
</evidence>
<evidence type="ECO:0000313" key="8">
    <source>
        <dbReference type="Proteomes" id="UP000295302"/>
    </source>
</evidence>
<keyword evidence="1" id="KW-0805">Transcription regulation</keyword>
<dbReference type="SUPFAM" id="SSF46689">
    <property type="entry name" value="Homeodomain-like"/>
    <property type="match status" value="1"/>
</dbReference>
<organism evidence="7 8">
    <name type="scientific">Nonomuraea terrae</name>
    <dbReference type="NCBI Taxonomy" id="2530383"/>
    <lineage>
        <taxon>Bacteria</taxon>
        <taxon>Bacillati</taxon>
        <taxon>Actinomycetota</taxon>
        <taxon>Actinomycetes</taxon>
        <taxon>Streptosporangiales</taxon>
        <taxon>Streptosporangiaceae</taxon>
        <taxon>Nonomuraea</taxon>
    </lineage>
</organism>
<dbReference type="InterPro" id="IPR023772">
    <property type="entry name" value="DNA-bd_HTH_TetR-type_CS"/>
</dbReference>
<dbReference type="GO" id="GO:0003700">
    <property type="term" value="F:DNA-binding transcription factor activity"/>
    <property type="evidence" value="ECO:0007669"/>
    <property type="project" value="TreeGrafter"/>
</dbReference>
<keyword evidence="2 4" id="KW-0238">DNA-binding</keyword>
<dbReference type="PROSITE" id="PS50977">
    <property type="entry name" value="HTH_TETR_2"/>
    <property type="match status" value="1"/>
</dbReference>
<dbReference type="PRINTS" id="PR00455">
    <property type="entry name" value="HTHTETR"/>
</dbReference>
<dbReference type="PANTHER" id="PTHR30055">
    <property type="entry name" value="HTH-TYPE TRANSCRIPTIONAL REGULATOR RUTR"/>
    <property type="match status" value="1"/>
</dbReference>
<dbReference type="Pfam" id="PF00440">
    <property type="entry name" value="TetR_N"/>
    <property type="match status" value="1"/>
</dbReference>
<dbReference type="Proteomes" id="UP000295302">
    <property type="component" value="Unassembled WGS sequence"/>
</dbReference>
<dbReference type="AlphaFoldDB" id="A0A4R4YJN5"/>
<dbReference type="PANTHER" id="PTHR30055:SF234">
    <property type="entry name" value="HTH-TYPE TRANSCRIPTIONAL REGULATOR BETI"/>
    <property type="match status" value="1"/>
</dbReference>
<evidence type="ECO:0000256" key="4">
    <source>
        <dbReference type="PROSITE-ProRule" id="PRU00335"/>
    </source>
</evidence>
<dbReference type="Pfam" id="PF17918">
    <property type="entry name" value="TetR_C_15"/>
    <property type="match status" value="1"/>
</dbReference>
<proteinExistence type="predicted"/>
<name>A0A4R4YJN5_9ACTN</name>
<dbReference type="PROSITE" id="PS01081">
    <property type="entry name" value="HTH_TETR_1"/>
    <property type="match status" value="1"/>
</dbReference>
<evidence type="ECO:0000256" key="2">
    <source>
        <dbReference type="ARBA" id="ARBA00023125"/>
    </source>
</evidence>
<reference evidence="7 8" key="1">
    <citation type="submission" date="2019-03" db="EMBL/GenBank/DDBJ databases">
        <title>Draft genome sequences of novel Actinobacteria.</title>
        <authorList>
            <person name="Sahin N."/>
            <person name="Ay H."/>
            <person name="Saygin H."/>
        </authorList>
    </citation>
    <scope>NUCLEOTIDE SEQUENCE [LARGE SCALE GENOMIC DNA]</scope>
    <source>
        <strain evidence="7 8">CH32</strain>
    </source>
</reference>
<dbReference type="InterPro" id="IPR041669">
    <property type="entry name" value="TetR_C_15"/>
</dbReference>
<evidence type="ECO:0000256" key="3">
    <source>
        <dbReference type="ARBA" id="ARBA00023163"/>
    </source>
</evidence>
<accession>A0A4R4YJN5</accession>
<feature type="DNA-binding region" description="H-T-H motif" evidence="4">
    <location>
        <begin position="21"/>
        <end position="40"/>
    </location>
</feature>
<feature type="compositionally biased region" description="Basic and acidic residues" evidence="5">
    <location>
        <begin position="192"/>
        <end position="212"/>
    </location>
</feature>
<dbReference type="OrthoDB" id="5242390at2"/>
<dbReference type="InterPro" id="IPR001647">
    <property type="entry name" value="HTH_TetR"/>
</dbReference>
<feature type="domain" description="HTH tetR-type" evidence="6">
    <location>
        <begin position="1"/>
        <end position="58"/>
    </location>
</feature>
<evidence type="ECO:0000313" key="7">
    <source>
        <dbReference type="EMBL" id="TDD45103.1"/>
    </source>
</evidence>
<dbReference type="EMBL" id="SMKQ01000085">
    <property type="protein sequence ID" value="TDD45103.1"/>
    <property type="molecule type" value="Genomic_DNA"/>
</dbReference>
<dbReference type="InterPro" id="IPR009057">
    <property type="entry name" value="Homeodomain-like_sf"/>
</dbReference>
<keyword evidence="3" id="KW-0804">Transcription</keyword>
<dbReference type="InterPro" id="IPR050109">
    <property type="entry name" value="HTH-type_TetR-like_transc_reg"/>
</dbReference>
<dbReference type="Gene3D" id="1.10.357.10">
    <property type="entry name" value="Tetracycline Repressor, domain 2"/>
    <property type="match status" value="1"/>
</dbReference>
<comment type="caution">
    <text evidence="7">The sequence shown here is derived from an EMBL/GenBank/DDBJ whole genome shotgun (WGS) entry which is preliminary data.</text>
</comment>
<dbReference type="GO" id="GO:0000976">
    <property type="term" value="F:transcription cis-regulatory region binding"/>
    <property type="evidence" value="ECO:0007669"/>
    <property type="project" value="TreeGrafter"/>
</dbReference>
<gene>
    <name evidence="7" type="ORF">E1286_25140</name>
</gene>
<evidence type="ECO:0000259" key="6">
    <source>
        <dbReference type="PROSITE" id="PS50977"/>
    </source>
</evidence>
<sequence>MAAILEAAAQLFQRHGYGETTTNKIAERAGVSIGSLYQYFPNKDALLVALAENCLAEVEGHVSEVFSQAGEERPGLHGLLTELVRRVADLHTDRPALHRLLYDLSPRTPGLVARFRAAEQRMAAALAAELRRLGAGGPDPELNALLAVQGIEAQIHGALLEPSHDAAGTLPAIVDLWHRALTVPADEDVPGDGDRANRPSGRHDEPGARPERGGAIGGHPGETQTRFMWKEPHDIGETAPQQR</sequence>
<feature type="region of interest" description="Disordered" evidence="5">
    <location>
        <begin position="185"/>
        <end position="243"/>
    </location>
</feature>
<keyword evidence="8" id="KW-1185">Reference proteome</keyword>
<evidence type="ECO:0000256" key="5">
    <source>
        <dbReference type="SAM" id="MobiDB-lite"/>
    </source>
</evidence>